<dbReference type="InterPro" id="IPR020846">
    <property type="entry name" value="MFS_dom"/>
</dbReference>
<dbReference type="AlphaFoldDB" id="A0A0D2DBP8"/>
<feature type="domain" description="Major facilitator superfamily (MFS) profile" evidence="8">
    <location>
        <begin position="122"/>
        <end position="553"/>
    </location>
</feature>
<accession>A0A0D2DBP8</accession>
<reference evidence="9 10" key="1">
    <citation type="submission" date="2015-01" db="EMBL/GenBank/DDBJ databases">
        <title>The Genome Sequence of Cladophialophora immunda CBS83496.</title>
        <authorList>
            <consortium name="The Broad Institute Genomics Platform"/>
            <person name="Cuomo C."/>
            <person name="de Hoog S."/>
            <person name="Gorbushina A."/>
            <person name="Stielow B."/>
            <person name="Teixiera M."/>
            <person name="Abouelleil A."/>
            <person name="Chapman S.B."/>
            <person name="Priest M."/>
            <person name="Young S.K."/>
            <person name="Wortman J."/>
            <person name="Nusbaum C."/>
            <person name="Birren B."/>
        </authorList>
    </citation>
    <scope>NUCLEOTIDE SEQUENCE [LARGE SCALE GENOMIC DNA]</scope>
    <source>
        <strain evidence="9 10">CBS 83496</strain>
    </source>
</reference>
<feature type="region of interest" description="Disordered" evidence="6">
    <location>
        <begin position="558"/>
        <end position="586"/>
    </location>
</feature>
<evidence type="ECO:0000256" key="2">
    <source>
        <dbReference type="ARBA" id="ARBA00022448"/>
    </source>
</evidence>
<feature type="transmembrane region" description="Helical" evidence="7">
    <location>
        <begin position="392"/>
        <end position="411"/>
    </location>
</feature>
<keyword evidence="5 7" id="KW-0472">Membrane</keyword>
<evidence type="ECO:0000259" key="8">
    <source>
        <dbReference type="PROSITE" id="PS50850"/>
    </source>
</evidence>
<gene>
    <name evidence="9" type="ORF">PV07_00010</name>
</gene>
<feature type="transmembrane region" description="Helical" evidence="7">
    <location>
        <begin position="457"/>
        <end position="478"/>
    </location>
</feature>
<keyword evidence="2" id="KW-0813">Transport</keyword>
<feature type="transmembrane region" description="Helical" evidence="7">
    <location>
        <begin position="353"/>
        <end position="372"/>
    </location>
</feature>
<dbReference type="Gene3D" id="1.20.1250.20">
    <property type="entry name" value="MFS general substrate transporter like domains"/>
    <property type="match status" value="1"/>
</dbReference>
<feature type="transmembrane region" description="Helical" evidence="7">
    <location>
        <begin position="160"/>
        <end position="180"/>
    </location>
</feature>
<comment type="subcellular location">
    <subcellularLocation>
        <location evidence="1">Membrane</location>
        <topology evidence="1">Multi-pass membrane protein</topology>
    </subcellularLocation>
</comment>
<dbReference type="GO" id="GO:0022857">
    <property type="term" value="F:transmembrane transporter activity"/>
    <property type="evidence" value="ECO:0007669"/>
    <property type="project" value="InterPro"/>
</dbReference>
<dbReference type="GO" id="GO:0005886">
    <property type="term" value="C:plasma membrane"/>
    <property type="evidence" value="ECO:0007669"/>
    <property type="project" value="TreeGrafter"/>
</dbReference>
<evidence type="ECO:0000256" key="1">
    <source>
        <dbReference type="ARBA" id="ARBA00004141"/>
    </source>
</evidence>
<keyword evidence="4 7" id="KW-1133">Transmembrane helix</keyword>
<feature type="region of interest" description="Disordered" evidence="6">
    <location>
        <begin position="17"/>
        <end position="38"/>
    </location>
</feature>
<evidence type="ECO:0000256" key="6">
    <source>
        <dbReference type="SAM" id="MobiDB-lite"/>
    </source>
</evidence>
<dbReference type="PANTHER" id="PTHR23502">
    <property type="entry name" value="MAJOR FACILITATOR SUPERFAMILY"/>
    <property type="match status" value="1"/>
</dbReference>
<protein>
    <recommendedName>
        <fullName evidence="8">Major facilitator superfamily (MFS) profile domain-containing protein</fullName>
    </recommendedName>
</protein>
<feature type="transmembrane region" description="Helical" evidence="7">
    <location>
        <begin position="526"/>
        <end position="548"/>
    </location>
</feature>
<dbReference type="STRING" id="569365.A0A0D2DBP8"/>
<proteinExistence type="predicted"/>
<dbReference type="Pfam" id="PF07690">
    <property type="entry name" value="MFS_1"/>
    <property type="match status" value="1"/>
</dbReference>
<dbReference type="PROSITE" id="PS50850">
    <property type="entry name" value="MFS"/>
    <property type="match status" value="1"/>
</dbReference>
<dbReference type="VEuPathDB" id="FungiDB:PV07_00010"/>
<dbReference type="OrthoDB" id="9986881at2759"/>
<dbReference type="EMBL" id="KN847040">
    <property type="protein sequence ID" value="KIW33139.1"/>
    <property type="molecule type" value="Genomic_DNA"/>
</dbReference>
<feature type="transmembrane region" description="Helical" evidence="7">
    <location>
        <begin position="187"/>
        <end position="205"/>
    </location>
</feature>
<dbReference type="InterPro" id="IPR011701">
    <property type="entry name" value="MFS"/>
</dbReference>
<dbReference type="GeneID" id="27339204"/>
<feature type="transmembrane region" description="Helical" evidence="7">
    <location>
        <begin position="246"/>
        <end position="273"/>
    </location>
</feature>
<organism evidence="9 10">
    <name type="scientific">Cladophialophora immunda</name>
    <dbReference type="NCBI Taxonomy" id="569365"/>
    <lineage>
        <taxon>Eukaryota</taxon>
        <taxon>Fungi</taxon>
        <taxon>Dikarya</taxon>
        <taxon>Ascomycota</taxon>
        <taxon>Pezizomycotina</taxon>
        <taxon>Eurotiomycetes</taxon>
        <taxon>Chaetothyriomycetidae</taxon>
        <taxon>Chaetothyriales</taxon>
        <taxon>Herpotrichiellaceae</taxon>
        <taxon>Cladophialophora</taxon>
    </lineage>
</organism>
<feature type="transmembrane region" description="Helical" evidence="7">
    <location>
        <begin position="279"/>
        <end position="297"/>
    </location>
</feature>
<dbReference type="CDD" id="cd17323">
    <property type="entry name" value="MFS_Tpo1_MDR_like"/>
    <property type="match status" value="1"/>
</dbReference>
<sequence length="586" mass="64347">MDNLDIDLESAETAASQCLSRHATSSSASTSRTGSTNEGIIRHLTQTERLQSQRLQHVHTVGSIPGSRTESKAESAPLPSFGGGKPYPPAIPAEREAYVVDFDGIDDPSHPMNWYWRKKLAIAAVGALACLCSTFGSAVLSPATGRIAEYFSVSVEVSSLSSALYLAGYGVGPTLWAPLSELRGRKLPLLLGNFGFSIFATATAVSKDVQTLMICRFFMGVFGSSPIVIVAAVYSDMYRAEQRGIALTVFAVAVFLGPMVAPIVGAFTVTSYLGWRWDGYWSMIMGFATFLLIVLVVEETYPPAVLVSKAELLRRRTKNWAIHAKQEEIEIDIQEMIEKNLTRPLRMLVTEPILLLIGFYLSFVYGLMYVTLSAYPLVFREVHGMTPGVGSLPFLGIALGMVMAGIASISMNSRWVRKYRSNNSRALPEWRLPLAMIGGVVFTIGLFWLGWTGAYRTIHWITPTIAGVLVGFGLLSIFMQLVMYLIDAYLMFAASALAGNTIIRSLFAAACPLFDRQMFENMKIQWAFTLLGVIAAVLVPVPIFLHLYGPRIRQKSKWAPTFSSPPQRNNEQEETGLGQKSLEDAA</sequence>
<dbReference type="Proteomes" id="UP000054466">
    <property type="component" value="Unassembled WGS sequence"/>
</dbReference>
<keyword evidence="10" id="KW-1185">Reference proteome</keyword>
<dbReference type="InterPro" id="IPR036259">
    <property type="entry name" value="MFS_trans_sf"/>
</dbReference>
<feature type="transmembrane region" description="Helical" evidence="7">
    <location>
        <begin position="490"/>
        <end position="514"/>
    </location>
</feature>
<keyword evidence="3 7" id="KW-0812">Transmembrane</keyword>
<dbReference type="SUPFAM" id="SSF103473">
    <property type="entry name" value="MFS general substrate transporter"/>
    <property type="match status" value="1"/>
</dbReference>
<evidence type="ECO:0000256" key="7">
    <source>
        <dbReference type="SAM" id="Phobius"/>
    </source>
</evidence>
<dbReference type="RefSeq" id="XP_016253355.1">
    <property type="nucleotide sequence ID" value="XM_016386427.1"/>
</dbReference>
<feature type="transmembrane region" description="Helical" evidence="7">
    <location>
        <begin position="120"/>
        <end position="140"/>
    </location>
</feature>
<name>A0A0D2DBP8_9EURO</name>
<feature type="transmembrane region" description="Helical" evidence="7">
    <location>
        <begin position="432"/>
        <end position="451"/>
    </location>
</feature>
<evidence type="ECO:0000256" key="3">
    <source>
        <dbReference type="ARBA" id="ARBA00022692"/>
    </source>
</evidence>
<dbReference type="FunFam" id="1.20.1250.20:FF:000011">
    <property type="entry name" value="MFS multidrug transporter, putative"/>
    <property type="match status" value="1"/>
</dbReference>
<feature type="region of interest" description="Disordered" evidence="6">
    <location>
        <begin position="61"/>
        <end position="86"/>
    </location>
</feature>
<dbReference type="PANTHER" id="PTHR23502:SF31">
    <property type="entry name" value="POLYAMINE TRANSPORTER 1"/>
    <property type="match status" value="1"/>
</dbReference>
<evidence type="ECO:0000256" key="4">
    <source>
        <dbReference type="ARBA" id="ARBA00022989"/>
    </source>
</evidence>
<evidence type="ECO:0000313" key="10">
    <source>
        <dbReference type="Proteomes" id="UP000054466"/>
    </source>
</evidence>
<feature type="transmembrane region" description="Helical" evidence="7">
    <location>
        <begin position="211"/>
        <end position="234"/>
    </location>
</feature>
<evidence type="ECO:0000313" key="9">
    <source>
        <dbReference type="EMBL" id="KIW33139.1"/>
    </source>
</evidence>
<evidence type="ECO:0000256" key="5">
    <source>
        <dbReference type="ARBA" id="ARBA00023136"/>
    </source>
</evidence>
<dbReference type="HOGENOM" id="CLU_008455_11_4_1"/>
<feature type="compositionally biased region" description="Low complexity" evidence="6">
    <location>
        <begin position="20"/>
        <end position="36"/>
    </location>
</feature>